<name>A0A7C9RTE9_9PSEU</name>
<dbReference type="SUPFAM" id="SSF50969">
    <property type="entry name" value="YVTN repeat-like/Quinoprotein amine dehydrogenase"/>
    <property type="match status" value="1"/>
</dbReference>
<evidence type="ECO:0000313" key="2">
    <source>
        <dbReference type="EMBL" id="NGY62368.1"/>
    </source>
</evidence>
<dbReference type="RefSeq" id="WP_166049759.1">
    <property type="nucleotide sequence ID" value="NZ_JAAMPJ010000007.1"/>
</dbReference>
<keyword evidence="3" id="KW-1185">Reference proteome</keyword>
<dbReference type="PANTHER" id="PTHR47197">
    <property type="entry name" value="PROTEIN NIRF"/>
    <property type="match status" value="1"/>
</dbReference>
<keyword evidence="1" id="KW-0732">Signal</keyword>
<dbReference type="InterPro" id="IPR051200">
    <property type="entry name" value="Host-pathogen_enzymatic-act"/>
</dbReference>
<dbReference type="AlphaFoldDB" id="A0A7C9RTE9"/>
<organism evidence="2 3">
    <name type="scientific">Lentzea alba</name>
    <dbReference type="NCBI Taxonomy" id="2714351"/>
    <lineage>
        <taxon>Bacteria</taxon>
        <taxon>Bacillati</taxon>
        <taxon>Actinomycetota</taxon>
        <taxon>Actinomycetes</taxon>
        <taxon>Pseudonocardiales</taxon>
        <taxon>Pseudonocardiaceae</taxon>
        <taxon>Lentzea</taxon>
    </lineage>
</organism>
<evidence type="ECO:0000313" key="3">
    <source>
        <dbReference type="Proteomes" id="UP000481360"/>
    </source>
</evidence>
<reference evidence="2 3" key="1">
    <citation type="submission" date="2020-03" db="EMBL/GenBank/DDBJ databases">
        <title>Isolation and identification of active actinomycetes.</title>
        <authorList>
            <person name="Sun X."/>
        </authorList>
    </citation>
    <scope>NUCLEOTIDE SEQUENCE [LARGE SCALE GENOMIC DNA]</scope>
    <source>
        <strain evidence="2 3">NEAU-D13</strain>
    </source>
</reference>
<dbReference type="InterPro" id="IPR047697">
    <property type="entry name" value="AztD-like"/>
</dbReference>
<feature type="chain" id="PRO_5039630561" description="Secreted protein" evidence="1">
    <location>
        <begin position="31"/>
        <end position="387"/>
    </location>
</feature>
<dbReference type="NCBIfam" id="NF038015">
    <property type="entry name" value="AztD"/>
    <property type="match status" value="1"/>
</dbReference>
<dbReference type="EMBL" id="JAAMPJ010000007">
    <property type="protein sequence ID" value="NGY62368.1"/>
    <property type="molecule type" value="Genomic_DNA"/>
</dbReference>
<protein>
    <recommendedName>
        <fullName evidence="4">Secreted protein</fullName>
    </recommendedName>
</protein>
<dbReference type="Proteomes" id="UP000481360">
    <property type="component" value="Unassembled WGS sequence"/>
</dbReference>
<evidence type="ECO:0008006" key="4">
    <source>
        <dbReference type="Google" id="ProtNLM"/>
    </source>
</evidence>
<feature type="signal peptide" evidence="1">
    <location>
        <begin position="1"/>
        <end position="30"/>
    </location>
</feature>
<dbReference type="PROSITE" id="PS51257">
    <property type="entry name" value="PROKAR_LIPOPROTEIN"/>
    <property type="match status" value="1"/>
</dbReference>
<evidence type="ECO:0000256" key="1">
    <source>
        <dbReference type="SAM" id="SignalP"/>
    </source>
</evidence>
<comment type="caution">
    <text evidence="2">The sequence shown here is derived from an EMBL/GenBank/DDBJ whole genome shotgun (WGS) entry which is preliminary data.</text>
</comment>
<sequence length="387" mass="41110">MKRWSRTWTTAVVSTVASTLVLTGCGAGQAQQPASGSGSVTEPVAVTYDGGIYVLDGKTLEVKADVKLAGFNRLNAAGDDKHLVVSTSTGFRVFDAAAGKLTDIEFPGAEPGHVVRHAGRTVLFTDGTGEVRILNPSTLANAEREVETYKAPEPHHGVAIELKNGELVSTLGNKDKRVGIQVLDKSRKEITRNEDCPGVHGEATAKDEVVVIGCQNGVLVYRNGAITKVKSPTAYGRIGNQAGSDSSPIVLGDYKQDADAELERPTQISLIDTTTGTLKLVDLGASYTFRSLARGPQGEALVLGTDGKIHVIDPVKAEVTRTIAVTDTWQEPLEWQQPRPAIFVRGGTAYVSDPNKQQLHRIDLAEGKITATASLAQKPNELSGASH</sequence>
<proteinExistence type="predicted"/>
<gene>
    <name evidence="2" type="ORF">G7043_25935</name>
</gene>
<dbReference type="InterPro" id="IPR011044">
    <property type="entry name" value="Quino_amine_DH_bsu"/>
</dbReference>
<accession>A0A7C9RTE9</accession>
<dbReference type="InterPro" id="IPR015943">
    <property type="entry name" value="WD40/YVTN_repeat-like_dom_sf"/>
</dbReference>
<dbReference type="Gene3D" id="2.130.10.10">
    <property type="entry name" value="YVTN repeat-like/Quinoprotein amine dehydrogenase"/>
    <property type="match status" value="2"/>
</dbReference>
<dbReference type="PANTHER" id="PTHR47197:SF3">
    <property type="entry name" value="DIHYDRO-HEME D1 DEHYDROGENASE"/>
    <property type="match status" value="1"/>
</dbReference>